<dbReference type="Proteomes" id="UP000321230">
    <property type="component" value="Unassembled WGS sequence"/>
</dbReference>
<protein>
    <recommendedName>
        <fullName evidence="3">Glycosyl transferase</fullName>
    </recommendedName>
</protein>
<evidence type="ECO:0008006" key="3">
    <source>
        <dbReference type="Google" id="ProtNLM"/>
    </source>
</evidence>
<comment type="caution">
    <text evidence="1">The sequence shown here is derived from an EMBL/GenBank/DDBJ whole genome shotgun (WGS) entry which is preliminary data.</text>
</comment>
<reference evidence="1 2" key="1">
    <citation type="submission" date="2019-07" db="EMBL/GenBank/DDBJ databases">
        <title>Whole genome shotgun sequence of Gluconobacter wancherniae NBRC 103581.</title>
        <authorList>
            <person name="Hosoyama A."/>
            <person name="Uohara A."/>
            <person name="Ohji S."/>
            <person name="Ichikawa N."/>
        </authorList>
    </citation>
    <scope>NUCLEOTIDE SEQUENCE [LARGE SCALE GENOMIC DNA]</scope>
    <source>
        <strain evidence="1 2">NBRC 103581</strain>
    </source>
</reference>
<organism evidence="1 2">
    <name type="scientific">Gluconobacter wancherniae NBRC 103581</name>
    <dbReference type="NCBI Taxonomy" id="656744"/>
    <lineage>
        <taxon>Bacteria</taxon>
        <taxon>Pseudomonadati</taxon>
        <taxon>Pseudomonadota</taxon>
        <taxon>Alphaproteobacteria</taxon>
        <taxon>Acetobacterales</taxon>
        <taxon>Acetobacteraceae</taxon>
        <taxon>Gluconobacter</taxon>
    </lineage>
</organism>
<evidence type="ECO:0000313" key="2">
    <source>
        <dbReference type="Proteomes" id="UP000321230"/>
    </source>
</evidence>
<sequence length="305" mass="34720">MKPHAGKRICLFAQYDPVPRLAPHTRHYLREIITCGYEVHVCISGHPNLGDQGLRNFHEGLEGLPIHFYPRENGGLDFAAWQFLIEKGCVQNAIEILFTNDSLFGPITPLKPIMQSMRAEGYDAWGMVRSQETMPHLQSWFLVMTGDAFTHPAIQRIFSMPFMEMSKGEIILHGEFGTSVALDSAGLKTAACWTARKALGGLLTANPMHTDWLTVLQSGRVPFIKTELLRDNPFLAPGVKDWRNAIPDKRFFRPAWIVEYLKENPPRSPGPIIGWQQRLTSALAAQDPRNFIRYLLQFLSRRRLR</sequence>
<dbReference type="Pfam" id="PF05045">
    <property type="entry name" value="RgpF"/>
    <property type="match status" value="1"/>
</dbReference>
<name>A0A511B2E3_9PROT</name>
<accession>A0A511B2E3</accession>
<dbReference type="InterPro" id="IPR007739">
    <property type="entry name" value="RgpF"/>
</dbReference>
<dbReference type="OrthoDB" id="8849801at2"/>
<dbReference type="AlphaFoldDB" id="A0A511B2E3"/>
<dbReference type="EMBL" id="BJUZ01000004">
    <property type="protein sequence ID" value="GEK94605.1"/>
    <property type="molecule type" value="Genomic_DNA"/>
</dbReference>
<dbReference type="RefSeq" id="WP_146798303.1">
    <property type="nucleotide sequence ID" value="NZ_BARC01000001.1"/>
</dbReference>
<evidence type="ECO:0000313" key="1">
    <source>
        <dbReference type="EMBL" id="GEK94605.1"/>
    </source>
</evidence>
<keyword evidence="2" id="KW-1185">Reference proteome</keyword>
<gene>
    <name evidence="1" type="ORF">GWA01_23750</name>
</gene>
<proteinExistence type="predicted"/>